<evidence type="ECO:0000313" key="2">
    <source>
        <dbReference type="EMBL" id="KAK4220724.1"/>
    </source>
</evidence>
<dbReference type="AlphaFoldDB" id="A0AAN6YKG2"/>
<name>A0AAN6YKG2_9PEZI</name>
<proteinExistence type="predicted"/>
<reference evidence="2" key="2">
    <citation type="submission" date="2023-05" db="EMBL/GenBank/DDBJ databases">
        <authorList>
            <consortium name="Lawrence Berkeley National Laboratory"/>
            <person name="Steindorff A."/>
            <person name="Hensen N."/>
            <person name="Bonometti L."/>
            <person name="Westerberg I."/>
            <person name="Brannstrom I.O."/>
            <person name="Guillou S."/>
            <person name="Cros-Aarteil S."/>
            <person name="Calhoun S."/>
            <person name="Haridas S."/>
            <person name="Kuo A."/>
            <person name="Mondo S."/>
            <person name="Pangilinan J."/>
            <person name="Riley R."/>
            <person name="Labutti K."/>
            <person name="Andreopoulos B."/>
            <person name="Lipzen A."/>
            <person name="Chen C."/>
            <person name="Yanf M."/>
            <person name="Daum C."/>
            <person name="Ng V."/>
            <person name="Clum A."/>
            <person name="Ohm R."/>
            <person name="Martin F."/>
            <person name="Silar P."/>
            <person name="Natvig D."/>
            <person name="Lalanne C."/>
            <person name="Gautier V."/>
            <person name="Ament-Velasquez S.L."/>
            <person name="Kruys A."/>
            <person name="Hutchinson M.I."/>
            <person name="Powell A.J."/>
            <person name="Barry K."/>
            <person name="Miller A.N."/>
            <person name="Grigoriev I.V."/>
            <person name="Debuchy R."/>
            <person name="Gladieux P."/>
            <person name="Thoren M.H."/>
            <person name="Johannesson H."/>
        </authorList>
    </citation>
    <scope>NUCLEOTIDE SEQUENCE</scope>
    <source>
        <strain evidence="2">CBS 990.96</strain>
    </source>
</reference>
<gene>
    <name evidence="2" type="ORF">QBC38DRAFT_462273</name>
</gene>
<protein>
    <submittedName>
        <fullName evidence="2">Uncharacterized protein</fullName>
    </submittedName>
</protein>
<organism evidence="2 3">
    <name type="scientific">Podospora fimiseda</name>
    <dbReference type="NCBI Taxonomy" id="252190"/>
    <lineage>
        <taxon>Eukaryota</taxon>
        <taxon>Fungi</taxon>
        <taxon>Dikarya</taxon>
        <taxon>Ascomycota</taxon>
        <taxon>Pezizomycotina</taxon>
        <taxon>Sordariomycetes</taxon>
        <taxon>Sordariomycetidae</taxon>
        <taxon>Sordariales</taxon>
        <taxon>Podosporaceae</taxon>
        <taxon>Podospora</taxon>
    </lineage>
</organism>
<keyword evidence="3" id="KW-1185">Reference proteome</keyword>
<dbReference type="Proteomes" id="UP001301958">
    <property type="component" value="Unassembled WGS sequence"/>
</dbReference>
<feature type="region of interest" description="Disordered" evidence="1">
    <location>
        <begin position="1"/>
        <end position="20"/>
    </location>
</feature>
<evidence type="ECO:0000256" key="1">
    <source>
        <dbReference type="SAM" id="MobiDB-lite"/>
    </source>
</evidence>
<dbReference type="EMBL" id="MU865655">
    <property type="protein sequence ID" value="KAK4220724.1"/>
    <property type="molecule type" value="Genomic_DNA"/>
</dbReference>
<comment type="caution">
    <text evidence="2">The sequence shown here is derived from an EMBL/GenBank/DDBJ whole genome shotgun (WGS) entry which is preliminary data.</text>
</comment>
<reference evidence="2" key="1">
    <citation type="journal article" date="2023" name="Mol. Phylogenet. Evol.">
        <title>Genome-scale phylogeny and comparative genomics of the fungal order Sordariales.</title>
        <authorList>
            <person name="Hensen N."/>
            <person name="Bonometti L."/>
            <person name="Westerberg I."/>
            <person name="Brannstrom I.O."/>
            <person name="Guillou S."/>
            <person name="Cros-Aarteil S."/>
            <person name="Calhoun S."/>
            <person name="Haridas S."/>
            <person name="Kuo A."/>
            <person name="Mondo S."/>
            <person name="Pangilinan J."/>
            <person name="Riley R."/>
            <person name="LaButti K."/>
            <person name="Andreopoulos B."/>
            <person name="Lipzen A."/>
            <person name="Chen C."/>
            <person name="Yan M."/>
            <person name="Daum C."/>
            <person name="Ng V."/>
            <person name="Clum A."/>
            <person name="Steindorff A."/>
            <person name="Ohm R.A."/>
            <person name="Martin F."/>
            <person name="Silar P."/>
            <person name="Natvig D.O."/>
            <person name="Lalanne C."/>
            <person name="Gautier V."/>
            <person name="Ament-Velasquez S.L."/>
            <person name="Kruys A."/>
            <person name="Hutchinson M.I."/>
            <person name="Powell A.J."/>
            <person name="Barry K."/>
            <person name="Miller A.N."/>
            <person name="Grigoriev I.V."/>
            <person name="Debuchy R."/>
            <person name="Gladieux P."/>
            <person name="Hiltunen Thoren M."/>
            <person name="Johannesson H."/>
        </authorList>
    </citation>
    <scope>NUCLEOTIDE SEQUENCE</scope>
    <source>
        <strain evidence="2">CBS 990.96</strain>
    </source>
</reference>
<sequence>MATVDNPKVWGSRDPELPLPTDDELEEIRETIASSSGGNFLVAKEKAEFASGSLLVDPQSATIALVKDLPNNITGMYDETLKMVQEDTEHLPFVKQLLQLAAFQKELVKQEELYTAIPIGMVRDRVSGGLLSKEGAGESQEIDWKYKILSRETGS</sequence>
<accession>A0AAN6YKG2</accession>
<evidence type="ECO:0000313" key="3">
    <source>
        <dbReference type="Proteomes" id="UP001301958"/>
    </source>
</evidence>